<feature type="transmembrane region" description="Helical" evidence="1">
    <location>
        <begin position="118"/>
        <end position="136"/>
    </location>
</feature>
<feature type="transmembrane region" description="Helical" evidence="1">
    <location>
        <begin position="148"/>
        <end position="167"/>
    </location>
</feature>
<evidence type="ECO:0000256" key="1">
    <source>
        <dbReference type="SAM" id="Phobius"/>
    </source>
</evidence>
<gene>
    <name evidence="2" type="ORF">TL10_08725</name>
</gene>
<keyword evidence="1" id="KW-1133">Transmembrane helix</keyword>
<protein>
    <submittedName>
        <fullName evidence="2">Uncharacterized protein</fullName>
    </submittedName>
</protein>
<name>A0A0D1J752_9MYCO</name>
<keyword evidence="1" id="KW-0812">Transmembrane</keyword>
<evidence type="ECO:0000313" key="2">
    <source>
        <dbReference type="EMBL" id="KIU17408.1"/>
    </source>
</evidence>
<dbReference type="EMBL" id="JXST01000009">
    <property type="protein sequence ID" value="KIU17408.1"/>
    <property type="molecule type" value="Genomic_DNA"/>
</dbReference>
<feature type="transmembrane region" description="Helical" evidence="1">
    <location>
        <begin position="89"/>
        <end position="106"/>
    </location>
</feature>
<accession>A0A0D1J752</accession>
<comment type="caution">
    <text evidence="2">The sequence shown here is derived from an EMBL/GenBank/DDBJ whole genome shotgun (WGS) entry which is preliminary data.</text>
</comment>
<dbReference type="OrthoDB" id="4566672at2"/>
<dbReference type="PATRIC" id="fig|280871.6.peg.1807"/>
<sequence length="179" mass="18838">MSPEPTRKRWHIARVAHVTGDVAWWVFVVARLMAEMNTSGLPRRYADYEPPAAFGIGLGHVDAGWTSYAPLTDHPAPGLSDRLLSADVMSAWVIGALVLVVIAAVVEAGAVGRWPAGAATIVAPIIGATVVLTALYERAGSFTGGVQLSLVAVFALVLIGIAIRQVWSQALAPRPIHGS</sequence>
<organism evidence="2 3">
    <name type="scientific">Mycolicibacterium llatzerense</name>
    <dbReference type="NCBI Taxonomy" id="280871"/>
    <lineage>
        <taxon>Bacteria</taxon>
        <taxon>Bacillati</taxon>
        <taxon>Actinomycetota</taxon>
        <taxon>Actinomycetes</taxon>
        <taxon>Mycobacteriales</taxon>
        <taxon>Mycobacteriaceae</taxon>
        <taxon>Mycolicibacterium</taxon>
    </lineage>
</organism>
<dbReference type="Proteomes" id="UP000032221">
    <property type="component" value="Unassembled WGS sequence"/>
</dbReference>
<proteinExistence type="predicted"/>
<reference evidence="2 3" key="1">
    <citation type="submission" date="2015-01" db="EMBL/GenBank/DDBJ databases">
        <title>Genome sequence of Mycobacterium llatzerense and Mycobacterium immunogenum recovered from brain abscess.</title>
        <authorList>
            <person name="Greninger A.L."/>
            <person name="Langelier C."/>
            <person name="Cunningham G."/>
            <person name="Chiu C.Y."/>
            <person name="Miller S."/>
        </authorList>
    </citation>
    <scope>NUCLEOTIDE SEQUENCE [LARGE SCALE GENOMIC DNA]</scope>
    <source>
        <strain evidence="2 3">CLUC14</strain>
    </source>
</reference>
<evidence type="ECO:0000313" key="3">
    <source>
        <dbReference type="Proteomes" id="UP000032221"/>
    </source>
</evidence>
<dbReference type="AlphaFoldDB" id="A0A0D1J752"/>
<keyword evidence="3" id="KW-1185">Reference proteome</keyword>
<keyword evidence="1" id="KW-0472">Membrane</keyword>
<dbReference type="RefSeq" id="WP_043985323.1">
    <property type="nucleotide sequence ID" value="NZ_JXST01000009.1"/>
</dbReference>